<dbReference type="Gene3D" id="3.40.630.190">
    <property type="entry name" value="LCP protein"/>
    <property type="match status" value="1"/>
</dbReference>
<dbReference type="PROSITE" id="PS51257">
    <property type="entry name" value="PROKAR_LIPOPROTEIN"/>
    <property type="match status" value="1"/>
</dbReference>
<keyword evidence="7" id="KW-1185">Reference proteome</keyword>
<dbReference type="InterPro" id="IPR004474">
    <property type="entry name" value="LytR_CpsA_psr"/>
</dbReference>
<keyword evidence="4" id="KW-1133">Transmembrane helix</keyword>
<dbReference type="PANTHER" id="PTHR33392:SF6">
    <property type="entry name" value="POLYISOPRENYL-TEICHOIC ACID--PEPTIDOGLYCAN TEICHOIC ACID TRANSFERASE TAGU"/>
    <property type="match status" value="1"/>
</dbReference>
<protein>
    <submittedName>
        <fullName evidence="6">Transcriptional regulator</fullName>
    </submittedName>
</protein>
<reference evidence="6 7" key="1">
    <citation type="submission" date="2013-08" db="EMBL/GenBank/DDBJ databases">
        <authorList>
            <person name="Huang J."/>
            <person name="Wang G."/>
        </authorList>
    </citation>
    <scope>NUCLEOTIDE SEQUENCE [LARGE SCALE GENOMIC DNA]</scope>
    <source>
        <strain evidence="6 7">JSM 072002</strain>
    </source>
</reference>
<dbReference type="AlphaFoldDB" id="A0A0A5HRT6"/>
<accession>A0A0A5HRT6</accession>
<proteinExistence type="inferred from homology"/>
<dbReference type="InterPro" id="IPR050922">
    <property type="entry name" value="LytR/CpsA/Psr_CW_biosynth"/>
</dbReference>
<dbReference type="RefSeq" id="WP_232306006.1">
    <property type="nucleotide sequence ID" value="NZ_AVPG01000014.1"/>
</dbReference>
<comment type="similarity">
    <text evidence="1">Belongs to the LytR/CpsA/Psr (LCP) family.</text>
</comment>
<dbReference type="GO" id="GO:0071555">
    <property type="term" value="P:cell wall organization"/>
    <property type="evidence" value="ECO:0007669"/>
    <property type="project" value="UniProtKB-KW"/>
</dbReference>
<evidence type="ECO:0000313" key="6">
    <source>
        <dbReference type="EMBL" id="KGX86347.1"/>
    </source>
</evidence>
<dbReference type="eggNOG" id="COG1316">
    <property type="taxonomic scope" value="Bacteria"/>
</dbReference>
<dbReference type="Proteomes" id="UP000030401">
    <property type="component" value="Unassembled WGS sequence"/>
</dbReference>
<sequence length="309" mass="34537">MASRQAKKQQKKKKQWWKILLVTLLILVLGGCAYMWSVYSDVKQTVDEEMHEPVSSIDTKVGEKKMKKKEPLNILLMGVDERAGDSGRSDALMVLSLVPENEQMTLVSIPRDTRTTLVGRGTEDKINHAYAFGGKDMAIDTVENFLDIELDYYVKLNMEGLEDLVDAVGGIQVDNPFQWTGKSGKVYAEGVISLSGSEAIEFVRMRKQDPRGDFGRTERQRLVVQGIIEKGASFSSVNKINDILDVLGQNVSTNLKFSEMQKLALDYRGVLKNQESYQMEGSGQNIGGIYYLVVPDTEVQKVHGMLSAE</sequence>
<evidence type="ECO:0000256" key="2">
    <source>
        <dbReference type="ARBA" id="ARBA00022692"/>
    </source>
</evidence>
<evidence type="ECO:0000256" key="1">
    <source>
        <dbReference type="ARBA" id="ARBA00006068"/>
    </source>
</evidence>
<dbReference type="Pfam" id="PF03816">
    <property type="entry name" value="LytR_cpsA_psr"/>
    <property type="match status" value="1"/>
</dbReference>
<keyword evidence="2" id="KW-0812">Transmembrane</keyword>
<dbReference type="EMBL" id="AVPG01000014">
    <property type="protein sequence ID" value="KGX86347.1"/>
    <property type="molecule type" value="Genomic_DNA"/>
</dbReference>
<evidence type="ECO:0000313" key="7">
    <source>
        <dbReference type="Proteomes" id="UP000030401"/>
    </source>
</evidence>
<organism evidence="6 7">
    <name type="scientific">Pontibacillus litoralis JSM 072002</name>
    <dbReference type="NCBI Taxonomy" id="1385512"/>
    <lineage>
        <taxon>Bacteria</taxon>
        <taxon>Bacillati</taxon>
        <taxon>Bacillota</taxon>
        <taxon>Bacilli</taxon>
        <taxon>Bacillales</taxon>
        <taxon>Bacillaceae</taxon>
        <taxon>Pontibacillus</taxon>
    </lineage>
</organism>
<keyword evidence="4" id="KW-0472">Membrane</keyword>
<feature type="domain" description="Cell envelope-related transcriptional attenuator" evidence="5">
    <location>
        <begin position="88"/>
        <end position="231"/>
    </location>
</feature>
<dbReference type="STRING" id="1385512.N784_05195"/>
<comment type="caution">
    <text evidence="6">The sequence shown here is derived from an EMBL/GenBank/DDBJ whole genome shotgun (WGS) entry which is preliminary data.</text>
</comment>
<dbReference type="PANTHER" id="PTHR33392">
    <property type="entry name" value="POLYISOPRENYL-TEICHOIC ACID--PEPTIDOGLYCAN TEICHOIC ACID TRANSFERASE TAGU"/>
    <property type="match status" value="1"/>
</dbReference>
<evidence type="ECO:0000256" key="3">
    <source>
        <dbReference type="ARBA" id="ARBA00022968"/>
    </source>
</evidence>
<keyword evidence="3" id="KW-0735">Signal-anchor</keyword>
<evidence type="ECO:0000259" key="5">
    <source>
        <dbReference type="Pfam" id="PF03816"/>
    </source>
</evidence>
<dbReference type="NCBIfam" id="TIGR00350">
    <property type="entry name" value="lytR_cpsA_psr"/>
    <property type="match status" value="1"/>
</dbReference>
<evidence type="ECO:0000256" key="4">
    <source>
        <dbReference type="ARBA" id="ARBA00022989"/>
    </source>
</evidence>
<gene>
    <name evidence="6" type="ORF">N784_05195</name>
</gene>
<name>A0A0A5HRT6_9BACI</name>